<dbReference type="InterPro" id="IPR009057">
    <property type="entry name" value="Homeodomain-like_sf"/>
</dbReference>
<dbReference type="GeneID" id="49205270"/>
<reference evidence="5" key="1">
    <citation type="submission" date="2022-01" db="EMBL/GenBank/DDBJ databases">
        <title>Novel bile acid biosynthetic pathways are enriched in the microbiome of centenarians.</title>
        <authorList>
            <person name="Sato Y."/>
            <person name="Atarashi K."/>
            <person name="Plichta R.D."/>
            <person name="Arai Y."/>
            <person name="Sasajima S."/>
            <person name="Kearney M.S."/>
            <person name="Suda W."/>
            <person name="Takeshita K."/>
            <person name="Sasaki T."/>
            <person name="Okamoto S."/>
            <person name="Skelly N.A."/>
            <person name="Okamura Y."/>
            <person name="Vlamakis H."/>
            <person name="Li Y."/>
            <person name="Tanoue T."/>
            <person name="Takei H."/>
            <person name="Nittono H."/>
            <person name="Narushima S."/>
            <person name="Irie J."/>
            <person name="Itoh H."/>
            <person name="Moriya K."/>
            <person name="Sugiura Y."/>
            <person name="Suematsu M."/>
            <person name="Moritoki N."/>
            <person name="Shibata S."/>
            <person name="Littman R.D."/>
            <person name="Fischbach A.M."/>
            <person name="Uwamino Y."/>
            <person name="Inoue T."/>
            <person name="Honda A."/>
            <person name="Hattori M."/>
            <person name="Murai T."/>
            <person name="Xavier J.R."/>
            <person name="Hirose N."/>
            <person name="Honda K."/>
        </authorList>
    </citation>
    <scope>NUCLEOTIDE SEQUENCE</scope>
    <source>
        <strain evidence="5">CE91-St3</strain>
    </source>
</reference>
<dbReference type="Proteomes" id="UP001055114">
    <property type="component" value="Unassembled WGS sequence"/>
</dbReference>
<dbReference type="RefSeq" id="WP_229032805.1">
    <property type="nucleotide sequence ID" value="NZ_BAABYG010000001.1"/>
</dbReference>
<organism evidence="5 6">
    <name type="scientific">Parabacteroides merdae</name>
    <dbReference type="NCBI Taxonomy" id="46503"/>
    <lineage>
        <taxon>Bacteria</taxon>
        <taxon>Pseudomonadati</taxon>
        <taxon>Bacteroidota</taxon>
        <taxon>Bacteroidia</taxon>
        <taxon>Bacteroidales</taxon>
        <taxon>Tannerellaceae</taxon>
        <taxon>Parabacteroides</taxon>
    </lineage>
</organism>
<dbReference type="EMBL" id="BQNZ01000001">
    <property type="protein sequence ID" value="GKH71408.1"/>
    <property type="molecule type" value="Genomic_DNA"/>
</dbReference>
<dbReference type="PROSITE" id="PS01124">
    <property type="entry name" value="HTH_ARAC_FAMILY_2"/>
    <property type="match status" value="1"/>
</dbReference>
<dbReference type="SMART" id="SM00342">
    <property type="entry name" value="HTH_ARAC"/>
    <property type="match status" value="1"/>
</dbReference>
<dbReference type="InterPro" id="IPR018062">
    <property type="entry name" value="HTH_AraC-typ_CS"/>
</dbReference>
<accession>A0AA37NI15</accession>
<evidence type="ECO:0000256" key="3">
    <source>
        <dbReference type="ARBA" id="ARBA00023163"/>
    </source>
</evidence>
<evidence type="ECO:0000313" key="5">
    <source>
        <dbReference type="EMBL" id="GKH71408.1"/>
    </source>
</evidence>
<name>A0AA37NI15_9BACT</name>
<feature type="domain" description="HTH araC/xylS-type" evidence="4">
    <location>
        <begin position="1"/>
        <end position="66"/>
    </location>
</feature>
<dbReference type="AlphaFoldDB" id="A0AA37NI15"/>
<dbReference type="GO" id="GO:0043565">
    <property type="term" value="F:sequence-specific DNA binding"/>
    <property type="evidence" value="ECO:0007669"/>
    <property type="project" value="InterPro"/>
</dbReference>
<evidence type="ECO:0000256" key="1">
    <source>
        <dbReference type="ARBA" id="ARBA00023015"/>
    </source>
</evidence>
<keyword evidence="2" id="KW-0238">DNA-binding</keyword>
<evidence type="ECO:0000259" key="4">
    <source>
        <dbReference type="PROSITE" id="PS01124"/>
    </source>
</evidence>
<dbReference type="PANTHER" id="PTHR43280:SF34">
    <property type="entry name" value="ARAC-FAMILY TRANSCRIPTIONAL REGULATOR"/>
    <property type="match status" value="1"/>
</dbReference>
<dbReference type="Pfam" id="PF12833">
    <property type="entry name" value="HTH_18"/>
    <property type="match status" value="1"/>
</dbReference>
<dbReference type="SUPFAM" id="SSF46689">
    <property type="entry name" value="Homeodomain-like"/>
    <property type="match status" value="1"/>
</dbReference>
<keyword evidence="3" id="KW-0804">Transcription</keyword>
<dbReference type="Gene3D" id="1.10.10.60">
    <property type="entry name" value="Homeodomain-like"/>
    <property type="match status" value="1"/>
</dbReference>
<proteinExistence type="predicted"/>
<protein>
    <recommendedName>
        <fullName evidence="4">HTH araC/xylS-type domain-containing protein</fullName>
    </recommendedName>
</protein>
<keyword evidence="1" id="KW-0805">Transcription regulation</keyword>
<dbReference type="GO" id="GO:0003700">
    <property type="term" value="F:DNA-binding transcription factor activity"/>
    <property type="evidence" value="ECO:0007669"/>
    <property type="project" value="InterPro"/>
</dbReference>
<evidence type="ECO:0000313" key="6">
    <source>
        <dbReference type="Proteomes" id="UP001055114"/>
    </source>
</evidence>
<dbReference type="PROSITE" id="PS00041">
    <property type="entry name" value="HTH_ARAC_FAMILY_1"/>
    <property type="match status" value="1"/>
</dbReference>
<comment type="caution">
    <text evidence="5">The sequence shown here is derived from an EMBL/GenBank/DDBJ whole genome shotgun (WGS) entry which is preliminary data.</text>
</comment>
<dbReference type="PANTHER" id="PTHR43280">
    <property type="entry name" value="ARAC-FAMILY TRANSCRIPTIONAL REGULATOR"/>
    <property type="match status" value="1"/>
</dbReference>
<evidence type="ECO:0000256" key="2">
    <source>
        <dbReference type="ARBA" id="ARBA00023125"/>
    </source>
</evidence>
<sequence>MQTFTGENFNGYINRLRLDYSLVLLKDFKHYTIEAVAIDSGFGNVRTYQRIFRDKYGMTPMEYRKTQG</sequence>
<gene>
    <name evidence="5" type="ORF">CE91St3_12710</name>
</gene>
<dbReference type="InterPro" id="IPR018060">
    <property type="entry name" value="HTH_AraC"/>
</dbReference>